<dbReference type="PANTHER" id="PTHR11802:SF201">
    <property type="entry name" value="CARBOXYPEPTIDASE"/>
    <property type="match status" value="1"/>
</dbReference>
<dbReference type="SUPFAM" id="SSF53474">
    <property type="entry name" value="alpha/beta-Hydrolases"/>
    <property type="match status" value="1"/>
</dbReference>
<accession>A0A7S4MMR6</accession>
<evidence type="ECO:0000256" key="1">
    <source>
        <dbReference type="ARBA" id="ARBA00009431"/>
    </source>
</evidence>
<dbReference type="PANTHER" id="PTHR11802">
    <property type="entry name" value="SERINE PROTEASE FAMILY S10 SERINE CARBOXYPEPTIDASE"/>
    <property type="match status" value="1"/>
</dbReference>
<gene>
    <name evidence="2" type="ORF">VSP0166_LOCUS13487</name>
</gene>
<dbReference type="PROSITE" id="PS00560">
    <property type="entry name" value="CARBOXYPEPT_SER_HIS"/>
    <property type="match status" value="1"/>
</dbReference>
<dbReference type="Gene3D" id="3.40.50.1820">
    <property type="entry name" value="alpha/beta hydrolase"/>
    <property type="match status" value="1"/>
</dbReference>
<name>A0A7S4MMR6_9EUKA</name>
<dbReference type="EMBL" id="HBKP01019035">
    <property type="protein sequence ID" value="CAE2231658.1"/>
    <property type="molecule type" value="Transcribed_RNA"/>
</dbReference>
<dbReference type="GO" id="GO:0006508">
    <property type="term" value="P:proteolysis"/>
    <property type="evidence" value="ECO:0007669"/>
    <property type="project" value="InterPro"/>
</dbReference>
<dbReference type="GO" id="GO:0004185">
    <property type="term" value="F:serine-type carboxypeptidase activity"/>
    <property type="evidence" value="ECO:0007669"/>
    <property type="project" value="InterPro"/>
</dbReference>
<dbReference type="AlphaFoldDB" id="A0A7S4MMR6"/>
<evidence type="ECO:0000313" key="2">
    <source>
        <dbReference type="EMBL" id="CAE2231658.1"/>
    </source>
</evidence>
<organism evidence="2">
    <name type="scientific">Vannella robusta</name>
    <dbReference type="NCBI Taxonomy" id="1487602"/>
    <lineage>
        <taxon>Eukaryota</taxon>
        <taxon>Amoebozoa</taxon>
        <taxon>Discosea</taxon>
        <taxon>Flabellinia</taxon>
        <taxon>Vannellidae</taxon>
        <taxon>Vannella</taxon>
    </lineage>
</organism>
<dbReference type="InterPro" id="IPR001563">
    <property type="entry name" value="Peptidase_S10"/>
</dbReference>
<dbReference type="Pfam" id="PF00450">
    <property type="entry name" value="Peptidase_S10"/>
    <property type="match status" value="1"/>
</dbReference>
<sequence>MNGKTYGVINPYDILADVCYPATLAKTVRFPNPTIDRIKEGLELAKELRHKRDVPEQPPCIGDWVTDYLNQPSVQSAIHAETTVWEQCGGPPYEFGQESIIPYYQEFLSTTDIRVFIYSGDEDTVLPFIGTEKWVLSLNQPNLNVWGPWYSDWNGNGQQVSGYWLDMGQLWYATVKGAGHMVPWFQPGAAFDLFERYITGKPLHTSPFQ</sequence>
<dbReference type="InterPro" id="IPR029058">
    <property type="entry name" value="AB_hydrolase_fold"/>
</dbReference>
<reference evidence="2" key="1">
    <citation type="submission" date="2021-01" db="EMBL/GenBank/DDBJ databases">
        <authorList>
            <person name="Corre E."/>
            <person name="Pelletier E."/>
            <person name="Niang G."/>
            <person name="Scheremetjew M."/>
            <person name="Finn R."/>
            <person name="Kale V."/>
            <person name="Holt S."/>
            <person name="Cochrane G."/>
            <person name="Meng A."/>
            <person name="Brown T."/>
            <person name="Cohen L."/>
        </authorList>
    </citation>
    <scope>NUCLEOTIDE SEQUENCE</scope>
    <source>
        <strain evidence="2">DIVA3 518/3/11/1/6</strain>
    </source>
</reference>
<dbReference type="InterPro" id="IPR033124">
    <property type="entry name" value="Ser_caboxypep_his_AS"/>
</dbReference>
<protein>
    <submittedName>
        <fullName evidence="2">Uncharacterized protein</fullName>
    </submittedName>
</protein>
<proteinExistence type="inferred from homology"/>
<comment type="similarity">
    <text evidence="1">Belongs to the peptidase S10 family.</text>
</comment>